<dbReference type="SUPFAM" id="SSF50985">
    <property type="entry name" value="RCC1/BLIP-II"/>
    <property type="match status" value="1"/>
</dbReference>
<reference evidence="7 8" key="1">
    <citation type="submission" date="2014-06" db="EMBL/GenBank/DDBJ databases">
        <authorList>
            <person name="Swart Estienne"/>
        </authorList>
    </citation>
    <scope>NUCLEOTIDE SEQUENCE [LARGE SCALE GENOMIC DNA]</scope>
    <source>
        <strain evidence="7 8">130c</strain>
    </source>
</reference>
<dbReference type="EMBL" id="CCKQ01016051">
    <property type="protein sequence ID" value="CDW87912.1"/>
    <property type="molecule type" value="Genomic_DNA"/>
</dbReference>
<name>A0A078B3Z9_STYLE</name>
<feature type="compositionally biased region" description="Basic residues" evidence="5">
    <location>
        <begin position="559"/>
        <end position="568"/>
    </location>
</feature>
<protein>
    <recommendedName>
        <fullName evidence="6">RCC1-like domain-containing protein</fullName>
    </recommendedName>
</protein>
<feature type="compositionally biased region" description="Polar residues" evidence="5">
    <location>
        <begin position="523"/>
        <end position="536"/>
    </location>
</feature>
<dbReference type="PROSITE" id="PS00626">
    <property type="entry name" value="RCC1_2"/>
    <property type="match status" value="1"/>
</dbReference>
<dbReference type="PRINTS" id="PR00633">
    <property type="entry name" value="RCCNDNSATION"/>
</dbReference>
<keyword evidence="8" id="KW-1185">Reference proteome</keyword>
<evidence type="ECO:0000256" key="4">
    <source>
        <dbReference type="SAM" id="Coils"/>
    </source>
</evidence>
<keyword evidence="1" id="KW-0344">Guanine-nucleotide releasing factor</keyword>
<feature type="compositionally biased region" description="Polar residues" evidence="5">
    <location>
        <begin position="1"/>
        <end position="27"/>
    </location>
</feature>
<dbReference type="Pfam" id="PF25390">
    <property type="entry name" value="WD40_RLD"/>
    <property type="match status" value="1"/>
</dbReference>
<keyword evidence="4" id="KW-0175">Coiled coil</keyword>
<gene>
    <name evidence="7" type="primary">Contig14181.g15118</name>
    <name evidence="7" type="ORF">STYLEM_17027</name>
</gene>
<evidence type="ECO:0000256" key="5">
    <source>
        <dbReference type="SAM" id="MobiDB-lite"/>
    </source>
</evidence>
<feature type="repeat" description="RCC1" evidence="3">
    <location>
        <begin position="301"/>
        <end position="352"/>
    </location>
</feature>
<feature type="repeat" description="RCC1" evidence="3">
    <location>
        <begin position="62"/>
        <end position="120"/>
    </location>
</feature>
<dbReference type="InterPro" id="IPR058923">
    <property type="entry name" value="RCC1-like_dom"/>
</dbReference>
<feature type="repeat" description="RCC1" evidence="3">
    <location>
        <begin position="194"/>
        <end position="247"/>
    </location>
</feature>
<dbReference type="Proteomes" id="UP000039865">
    <property type="component" value="Unassembled WGS sequence"/>
</dbReference>
<evidence type="ECO:0000313" key="8">
    <source>
        <dbReference type="Proteomes" id="UP000039865"/>
    </source>
</evidence>
<evidence type="ECO:0000256" key="3">
    <source>
        <dbReference type="PROSITE-ProRule" id="PRU00235"/>
    </source>
</evidence>
<dbReference type="InterPro" id="IPR051553">
    <property type="entry name" value="Ran_GTPase-activating"/>
</dbReference>
<feature type="region of interest" description="Disordered" evidence="5">
    <location>
        <begin position="1"/>
        <end position="51"/>
    </location>
</feature>
<dbReference type="Gene3D" id="2.130.10.30">
    <property type="entry name" value="Regulator of chromosome condensation 1/beta-lactamase-inhibitor protein II"/>
    <property type="match status" value="2"/>
</dbReference>
<dbReference type="FunCoup" id="A0A078B3Z9">
    <property type="interactions" value="300"/>
</dbReference>
<organism evidence="7 8">
    <name type="scientific">Stylonychia lemnae</name>
    <name type="common">Ciliate</name>
    <dbReference type="NCBI Taxonomy" id="5949"/>
    <lineage>
        <taxon>Eukaryota</taxon>
        <taxon>Sar</taxon>
        <taxon>Alveolata</taxon>
        <taxon>Ciliophora</taxon>
        <taxon>Intramacronucleata</taxon>
        <taxon>Spirotrichea</taxon>
        <taxon>Stichotrichia</taxon>
        <taxon>Sporadotrichida</taxon>
        <taxon>Oxytrichidae</taxon>
        <taxon>Stylonychinae</taxon>
        <taxon>Stylonychia</taxon>
    </lineage>
</organism>
<feature type="compositionally biased region" description="Polar residues" evidence="5">
    <location>
        <begin position="463"/>
        <end position="482"/>
    </location>
</feature>
<feature type="repeat" description="RCC1" evidence="3">
    <location>
        <begin position="248"/>
        <end position="300"/>
    </location>
</feature>
<dbReference type="PANTHER" id="PTHR45982">
    <property type="entry name" value="REGULATOR OF CHROMOSOME CONDENSATION"/>
    <property type="match status" value="1"/>
</dbReference>
<evidence type="ECO:0000256" key="1">
    <source>
        <dbReference type="ARBA" id="ARBA00022658"/>
    </source>
</evidence>
<evidence type="ECO:0000313" key="7">
    <source>
        <dbReference type="EMBL" id="CDW87912.1"/>
    </source>
</evidence>
<accession>A0A078B3Z9</accession>
<dbReference type="InterPro" id="IPR009091">
    <property type="entry name" value="RCC1/BLIP-II"/>
</dbReference>
<dbReference type="AlphaFoldDB" id="A0A078B3Z9"/>
<dbReference type="OrthoDB" id="406819at2759"/>
<sequence length="1046" mass="119767">MSNLQTSTTYQFSRQHQFNFPTTTNESNEFEKSVEKKHKKTKQKSSQARSQKPKGATCYEFTEVFVWGDDRWGQLGLYHQKIRKGYHDQTSFKIPKTCSFNILIKQISCGDAHSAILTNQGHLYMMGSNIKGQLGIGDNCPDLQNRDCAGAPCLVDSLRDYKVDKVVCGWNHTIAIVNDKQRNSIEPDMIDDNQFIFVWGSNEQGQLGIPLQGCIDLPVRQSFFEHIEVRVKDIYAGYQHTLYVTENGQVYSTGSNSFGQLGLGQQELFINQPVLIEGILDRMIIKAAAGEQHSLFLSKEGEVYACGSNQQNQLGIPEVQNLLYTPQKLNNLQNYRIQEIQARSHSAAISNQGELFLWGLGVFGQYRTPQKILTISNPVKNISLGGTVGSAVDVKGLLWTWGTNGFGELGVGDNDPRIHPYPVLTLKGKTVTQISCGGQYVIALGSNIKKEIPGLKLKKSRENSLQKTRKSSAFNKNSSQKSMHQRSLSHGKQKNSSSSFILRKESVGSSDHIIYGQERIDTSTRSLPKSKSSGGQSRLIKKRDSRGSINKSKDVIPKSKGKSKKQKVGKISSSVPFSGEETTVIKPNKLNTSGIIVKNKNKLLITNYKEQGISNQSDLLNQNHSKKLQQQLGFQQNINQIELNTSNQNTNESQSEFMYIPQPLLSTTNKEKLIKELTQENKMIRQEHEQLKKDSKYLKHQMENFEKQYEKSKIGQAHQQEIQGLYQELKKKESKITSMRERKTTLKQAIEELQAECKTLKSQKVESDVLVKDLKVQMEQLKTQNQEIQSRYEQSEQRNNQQEKDMVEIQMDIKQISDHSKDVERDLLDKLHQISEKYRLACVQIDDLQTHQKQDKKKIDEMQYQVKDHNFYTSALEKENQFLREEVEKVKYSKDKNEYSKFLQNLVPIRGMKLTSSSYGKNNQDQQVNNENNCSFNRQVEQPAKSPFKDQTMNLNQALNKAENYLKESQFGISTPNREPQILQASQMRMSEFKIDRLHNEEQQQNMNSSFDRTSANNQMDDTRMSYNQKLLKSIEKRTQRDNKFR</sequence>
<feature type="coiled-coil region" evidence="4">
    <location>
        <begin position="667"/>
        <end position="812"/>
    </location>
</feature>
<feature type="region of interest" description="Disordered" evidence="5">
    <location>
        <begin position="515"/>
        <end position="574"/>
    </location>
</feature>
<dbReference type="GO" id="GO:0005085">
    <property type="term" value="F:guanyl-nucleotide exchange factor activity"/>
    <property type="evidence" value="ECO:0007669"/>
    <property type="project" value="TreeGrafter"/>
</dbReference>
<dbReference type="InParanoid" id="A0A078B3Z9"/>
<dbReference type="OMA" id="NTMANQE"/>
<dbReference type="GO" id="GO:0005737">
    <property type="term" value="C:cytoplasm"/>
    <property type="evidence" value="ECO:0007669"/>
    <property type="project" value="TreeGrafter"/>
</dbReference>
<feature type="region of interest" description="Disordered" evidence="5">
    <location>
        <begin position="458"/>
        <end position="501"/>
    </location>
</feature>
<evidence type="ECO:0000259" key="6">
    <source>
        <dbReference type="Pfam" id="PF25390"/>
    </source>
</evidence>
<dbReference type="Pfam" id="PF00415">
    <property type="entry name" value="RCC1"/>
    <property type="match status" value="1"/>
</dbReference>
<dbReference type="PROSITE" id="PS50012">
    <property type="entry name" value="RCC1_3"/>
    <property type="match status" value="6"/>
</dbReference>
<dbReference type="InterPro" id="IPR000408">
    <property type="entry name" value="Reg_chr_condens"/>
</dbReference>
<feature type="repeat" description="RCC1" evidence="3">
    <location>
        <begin position="121"/>
        <end position="179"/>
    </location>
</feature>
<dbReference type="PANTHER" id="PTHR45982:SF1">
    <property type="entry name" value="REGULATOR OF CHROMOSOME CONDENSATION"/>
    <property type="match status" value="1"/>
</dbReference>
<evidence type="ECO:0000256" key="2">
    <source>
        <dbReference type="ARBA" id="ARBA00022737"/>
    </source>
</evidence>
<feature type="compositionally biased region" description="Basic residues" evidence="5">
    <location>
        <begin position="483"/>
        <end position="493"/>
    </location>
</feature>
<keyword evidence="2" id="KW-0677">Repeat</keyword>
<feature type="domain" description="RCC1-like" evidence="6">
    <location>
        <begin position="63"/>
        <end position="367"/>
    </location>
</feature>
<feature type="repeat" description="RCC1" evidence="3">
    <location>
        <begin position="396"/>
        <end position="447"/>
    </location>
</feature>
<proteinExistence type="predicted"/>